<dbReference type="Proteomes" id="UP001211987">
    <property type="component" value="Unassembled WGS sequence"/>
</dbReference>
<feature type="transmembrane region" description="Helical" evidence="1">
    <location>
        <begin position="234"/>
        <end position="255"/>
    </location>
</feature>
<keyword evidence="1" id="KW-0812">Transmembrane</keyword>
<feature type="transmembrane region" description="Helical" evidence="1">
    <location>
        <begin position="37"/>
        <end position="54"/>
    </location>
</feature>
<feature type="transmembrane region" description="Helical" evidence="1">
    <location>
        <begin position="14"/>
        <end position="31"/>
    </location>
</feature>
<gene>
    <name evidence="2" type="ORF">PM738_11935</name>
</gene>
<feature type="transmembrane region" description="Helical" evidence="1">
    <location>
        <begin position="116"/>
        <end position="138"/>
    </location>
</feature>
<keyword evidence="1" id="KW-0472">Membrane</keyword>
<reference evidence="2" key="1">
    <citation type="submission" date="2023-01" db="EMBL/GenBank/DDBJ databases">
        <title>Human gut microbiome strain richness.</title>
        <authorList>
            <person name="Chen-Liaw A."/>
        </authorList>
    </citation>
    <scope>NUCLEOTIDE SEQUENCE</scope>
    <source>
        <strain evidence="2">1001217st2_G6_1001217B_191108</strain>
    </source>
</reference>
<keyword evidence="1" id="KW-1133">Transmembrane helix</keyword>
<name>A0AB35ILH8_9FIRM</name>
<comment type="caution">
    <text evidence="2">The sequence shown here is derived from an EMBL/GenBank/DDBJ whole genome shotgun (WGS) entry which is preliminary data.</text>
</comment>
<feature type="transmembrane region" description="Helical" evidence="1">
    <location>
        <begin position="87"/>
        <end position="104"/>
    </location>
</feature>
<proteinExistence type="predicted"/>
<dbReference type="AlphaFoldDB" id="A0AB35ILH8"/>
<feature type="transmembrane region" description="Helical" evidence="1">
    <location>
        <begin position="350"/>
        <end position="377"/>
    </location>
</feature>
<dbReference type="RefSeq" id="WP_272018993.1">
    <property type="nucleotide sequence ID" value="NZ_JAQLKE010000019.1"/>
</dbReference>
<feature type="transmembrane region" description="Helical" evidence="1">
    <location>
        <begin position="290"/>
        <end position="308"/>
    </location>
</feature>
<evidence type="ECO:0000313" key="3">
    <source>
        <dbReference type="Proteomes" id="UP001211987"/>
    </source>
</evidence>
<accession>A0AB35ILH8</accession>
<sequence length="406" mass="46717">MKIRIKIPSISKKNINILLLQVLVFICIIFPSDIFNLKKIVLICIFFLNYGLIIDEIKINSMISLFGFYFPILLIIISTLISGNFIASFQRSFCCFMILIVAVIKKNNIDYKRILLRTITIVSLLTIFIYITDFLGIYNVNGMFPLKEFLYNNDVAIMGKSPEYPFYYKIFIKTSPLVVLCLFESFQASNIIVFLLSLFTVVLSGTRANIFVSISFLVLYFLLFYKNNKKNLVIVKYCIFAVIILITLVNTVNIYNQIYALLFEKSAISDLTRNGHLESLQLLFSNNPSFLIIGMGMGSSFYSSGVNALVNSMEWSYLDLIRQMGIIMFSFYCFFLLFPIKRILNNKPMLCAYIAYLVIAATNPLLFNSTAYLMYIYVYSSFTKSNTIEEEKNTNPHSYISIVKNN</sequence>
<feature type="transmembrane region" description="Helical" evidence="1">
    <location>
        <begin position="320"/>
        <end position="338"/>
    </location>
</feature>
<protein>
    <submittedName>
        <fullName evidence="2">Uncharacterized protein</fullName>
    </submittedName>
</protein>
<organism evidence="2 3">
    <name type="scientific">Thomasclavelia ramosa</name>
    <dbReference type="NCBI Taxonomy" id="1547"/>
    <lineage>
        <taxon>Bacteria</taxon>
        <taxon>Bacillati</taxon>
        <taxon>Bacillota</taxon>
        <taxon>Erysipelotrichia</taxon>
        <taxon>Erysipelotrichales</taxon>
        <taxon>Coprobacillaceae</taxon>
        <taxon>Thomasclavelia</taxon>
    </lineage>
</organism>
<feature type="transmembrane region" description="Helical" evidence="1">
    <location>
        <begin position="193"/>
        <end position="222"/>
    </location>
</feature>
<feature type="transmembrane region" description="Helical" evidence="1">
    <location>
        <begin position="61"/>
        <end position="81"/>
    </location>
</feature>
<evidence type="ECO:0000256" key="1">
    <source>
        <dbReference type="SAM" id="Phobius"/>
    </source>
</evidence>
<dbReference type="EMBL" id="JAQLKE010000019">
    <property type="protein sequence ID" value="MDB7084513.1"/>
    <property type="molecule type" value="Genomic_DNA"/>
</dbReference>
<evidence type="ECO:0000313" key="2">
    <source>
        <dbReference type="EMBL" id="MDB7084513.1"/>
    </source>
</evidence>